<sequence>MMLSRQLTSHTPAAGRKTVALAPRASRPIRAVTARVLERAVSDAIGVSSTGSAQSYADDDSDEEEEPRPLRWWEKPCSFKEIKSLAEFEAALSPANNGGKMTVVDFYAGWCACCKSSFVHLCRIPSNKFLAENYNFYKVNIEQVNDLATVLKKKGVRGIPYVLIFDRDGTDIIGCSGAFKKMDALKKNLDFIARAEDKKSLVLDPNGFVINRS</sequence>
<feature type="domain" description="Thioredoxin" evidence="3">
    <location>
        <begin position="47"/>
        <end position="194"/>
    </location>
</feature>
<dbReference type="OrthoDB" id="10263751at2759"/>
<dbReference type="GO" id="GO:0045454">
    <property type="term" value="P:cell redox homeostasis"/>
    <property type="evidence" value="ECO:0007669"/>
    <property type="project" value="TreeGrafter"/>
</dbReference>
<comment type="caution">
    <text evidence="4">The sequence shown here is derived from an EMBL/GenBank/DDBJ whole genome shotgun (WGS) entry which is preliminary data.</text>
</comment>
<dbReference type="PROSITE" id="PS51352">
    <property type="entry name" value="THIOREDOXIN_2"/>
    <property type="match status" value="1"/>
</dbReference>
<name>A0A835XW80_9CHLO</name>
<accession>A0A835XW80</accession>
<reference evidence="4" key="1">
    <citation type="journal article" date="2020" name="bioRxiv">
        <title>Comparative genomics of Chlamydomonas.</title>
        <authorList>
            <person name="Craig R.J."/>
            <person name="Hasan A.R."/>
            <person name="Ness R.W."/>
            <person name="Keightley P.D."/>
        </authorList>
    </citation>
    <scope>NUCLEOTIDE SEQUENCE</scope>
    <source>
        <strain evidence="4">CCAP 11/70</strain>
    </source>
</reference>
<protein>
    <recommendedName>
        <fullName evidence="3">Thioredoxin domain-containing protein</fullName>
    </recommendedName>
</protein>
<proteinExistence type="inferred from homology"/>
<feature type="region of interest" description="Disordered" evidence="2">
    <location>
        <begin position="1"/>
        <end position="20"/>
    </location>
</feature>
<dbReference type="InterPro" id="IPR036249">
    <property type="entry name" value="Thioredoxin-like_sf"/>
</dbReference>
<dbReference type="PANTHER" id="PTHR43601">
    <property type="entry name" value="THIOREDOXIN, MITOCHONDRIAL"/>
    <property type="match status" value="1"/>
</dbReference>
<dbReference type="PANTHER" id="PTHR43601:SF32">
    <property type="entry name" value="THIOREDOXIN-LIKE 2-2, CHLOROPLASTIC"/>
    <property type="match status" value="1"/>
</dbReference>
<dbReference type="EMBL" id="JAEHOE010000057">
    <property type="protein sequence ID" value="KAG2490980.1"/>
    <property type="molecule type" value="Genomic_DNA"/>
</dbReference>
<dbReference type="InterPro" id="IPR013766">
    <property type="entry name" value="Thioredoxin_domain"/>
</dbReference>
<dbReference type="AlphaFoldDB" id="A0A835XW80"/>
<dbReference type="CDD" id="cd02947">
    <property type="entry name" value="TRX_family"/>
    <property type="match status" value="1"/>
</dbReference>
<keyword evidence="5" id="KW-1185">Reference proteome</keyword>
<evidence type="ECO:0000313" key="4">
    <source>
        <dbReference type="EMBL" id="KAG2490980.1"/>
    </source>
</evidence>
<evidence type="ECO:0000256" key="1">
    <source>
        <dbReference type="ARBA" id="ARBA00008987"/>
    </source>
</evidence>
<gene>
    <name evidence="4" type="ORF">HYH03_010654</name>
</gene>
<dbReference type="Pfam" id="PF00085">
    <property type="entry name" value="Thioredoxin"/>
    <property type="match status" value="1"/>
</dbReference>
<feature type="compositionally biased region" description="Polar residues" evidence="2">
    <location>
        <begin position="1"/>
        <end position="11"/>
    </location>
</feature>
<dbReference type="Gene3D" id="3.40.30.10">
    <property type="entry name" value="Glutaredoxin"/>
    <property type="match status" value="1"/>
</dbReference>
<dbReference type="SUPFAM" id="SSF52833">
    <property type="entry name" value="Thioredoxin-like"/>
    <property type="match status" value="1"/>
</dbReference>
<evidence type="ECO:0000256" key="2">
    <source>
        <dbReference type="SAM" id="MobiDB-lite"/>
    </source>
</evidence>
<dbReference type="Proteomes" id="UP000612055">
    <property type="component" value="Unassembled WGS sequence"/>
</dbReference>
<evidence type="ECO:0000313" key="5">
    <source>
        <dbReference type="Proteomes" id="UP000612055"/>
    </source>
</evidence>
<evidence type="ECO:0000259" key="3">
    <source>
        <dbReference type="PROSITE" id="PS51352"/>
    </source>
</evidence>
<comment type="similarity">
    <text evidence="1">Belongs to the thioredoxin family.</text>
</comment>
<organism evidence="4 5">
    <name type="scientific">Edaphochlamys debaryana</name>
    <dbReference type="NCBI Taxonomy" id="47281"/>
    <lineage>
        <taxon>Eukaryota</taxon>
        <taxon>Viridiplantae</taxon>
        <taxon>Chlorophyta</taxon>
        <taxon>core chlorophytes</taxon>
        <taxon>Chlorophyceae</taxon>
        <taxon>CS clade</taxon>
        <taxon>Chlamydomonadales</taxon>
        <taxon>Chlamydomonadales incertae sedis</taxon>
        <taxon>Edaphochlamys</taxon>
    </lineage>
</organism>